<dbReference type="PRINTS" id="PR00038">
    <property type="entry name" value="HTHLUXR"/>
</dbReference>
<dbReference type="PROSITE" id="PS50011">
    <property type="entry name" value="PROTEIN_KINASE_DOM"/>
    <property type="match status" value="1"/>
</dbReference>
<dbReference type="Gene3D" id="3.30.450.40">
    <property type="match status" value="1"/>
</dbReference>
<sequence length="1498" mass="167550">MNAKDHFERPTSHSELAGHASDVTQAHESGMTLREYMNGQSSMNPELFLQLARAITTSVGQLHQQQIIHLDLRPERIHVLAARQEACLSDSGYAVHRSADGYVRPTGSGLFETAGLPYCSPENTGRMLRTVDERSDLYSLGIIFYEMLTGRPPFLADKPLEWVYMHLAQSPPSLTNLNALLPGGLEAIIMKLLEKNPDNRYQNTGFLIADLDKIGRAHDTFFIEQGFYGREHEISLLTQAFYSACLGSTEMVYVSGEAGIGKTSLMEEIFRKQQHARNFFYITGKFEQISKESPYHPIIQAFRGLIRHLLGERKNQSELWKLKLQEALGSNANIITAIIPEAELILGGSPAAEELPAHESKKRFIYVFRKFVQALASKEHPIVLFIDDLQWADSSSLQLIHALLCDPECQYLMFVCAYRHTAIDLSKLPGYETDGSISEQAVVRHIHLSPLSLEQMNLIVMETLNSHEDTTLSLTELLYHQSGGNPFHFKQILLRLQGDGILLYNHEKRCWQWNLGQVIGGQEPSYAIHDLITHRLQRLSSNAQELLKVAACVGNTFHPLLIAGIVNGRLEDSMAEWSAIEGEGIIQPFETEKFRFAHDNIQKLIYSQMDDEAKQAIHIRIGRCMNGQDAGYGESAFDAVNHLNRGSRTITDEQELLQLAKLNLDAGNRAKASSAYDIALGYFGKGVELLAADDWNREFELCFELHAHKAECEYLCGNYQSSHREIGFLLGHARNPVERSRVQMIRIMQYINQGKYLEGTALGLDSLRELQIIVAPNPGNLMLLMEGKRIELLLRNRYDRLAHLEEMSDRERIAAMNLIFAIIPSTFFTNKKVYFLLMCRAIQLSLKYGNTPVSAAVYSAYGMLLGSALGKFDKGFAIGKVGVELSERYNIASIKSKTYTVYGGVLCQFAGNAREGDAYLAQALRCGMDSGDYVFASYAIGAHINSLYTRAPLSELARAIADYMAVLDTTNDEFVRQNFYLYQQFILALQGGTAAPDSFSSAGFEEEEFLNRIRKEETSATTLFQYSTYKTQLCYFLGRYEEAARWARQARSYEAYATHLPHLPECLFYESLAALAAYTPARRGPSIGKGLLRSLRRYRQWAAWSPANYQSKQHLLQAEFARVSSEYSVAEEMYDKAIREAREQGDMQVTSLAGELAASYYSRRGKRKTALFYLQLAVEGFKQWGVVVKAAQLEERMLHWQQQEEEATETSVGAQAPAGRNAGEQAAGAASRRSEPHSVDSVDLAALLATTRAITNQTDMDAVLAEIMNTIMKYAGASKGALLTGSNDALYIQVYADSVTQAAPFPLELNDSSLLPEGIIRYVFRTQEDVHYTAGEQSWLIHNPYIAKHRPQSSLCIPVTIHGTMLGVLYLENKLASDVFAYDRMAVILAMASHGMLMCVLQGSPDQSDTEPQSEEETKSLPTGMEELLTDRELEVLALLAAGLSNKEIADHLVIAIGTVKVHVKNIFAKLKVNRRTKAIAQAKELKLLDQGARTPSL</sequence>
<comment type="caution">
    <text evidence="6">The sequence shown here is derived from an EMBL/GenBank/DDBJ whole genome shotgun (WGS) entry which is preliminary data.</text>
</comment>
<dbReference type="InterPro" id="IPR053159">
    <property type="entry name" value="Hybrid_Histidine_Kinase"/>
</dbReference>
<dbReference type="InterPro" id="IPR029016">
    <property type="entry name" value="GAF-like_dom_sf"/>
</dbReference>
<dbReference type="Pfam" id="PF13191">
    <property type="entry name" value="AAA_16"/>
    <property type="match status" value="1"/>
</dbReference>
<keyword evidence="7" id="KW-1185">Reference proteome</keyword>
<dbReference type="InterPro" id="IPR003018">
    <property type="entry name" value="GAF"/>
</dbReference>
<dbReference type="InterPro" id="IPR011009">
    <property type="entry name" value="Kinase-like_dom_sf"/>
</dbReference>
<dbReference type="InterPro" id="IPR016032">
    <property type="entry name" value="Sig_transdc_resp-reg_C-effctor"/>
</dbReference>
<reference evidence="6" key="1">
    <citation type="submission" date="2022-01" db="EMBL/GenBank/DDBJ databases">
        <authorList>
            <person name="Criscuolo A."/>
        </authorList>
    </citation>
    <scope>NUCLEOTIDE SEQUENCE</scope>
    <source>
        <strain evidence="6">CIP111893</strain>
    </source>
</reference>
<proteinExistence type="predicted"/>
<evidence type="ECO:0000313" key="7">
    <source>
        <dbReference type="Proteomes" id="UP000838686"/>
    </source>
</evidence>
<dbReference type="SMART" id="SM00220">
    <property type="entry name" value="S_TKc"/>
    <property type="match status" value="1"/>
</dbReference>
<feature type="domain" description="Protein kinase" evidence="4">
    <location>
        <begin position="1"/>
        <end position="221"/>
    </location>
</feature>
<dbReference type="Gene3D" id="1.10.510.10">
    <property type="entry name" value="Transferase(Phosphotransferase) domain 1"/>
    <property type="match status" value="1"/>
</dbReference>
<organism evidence="6 7">
    <name type="scientific">Paenibacillus plantiphilus</name>
    <dbReference type="NCBI Taxonomy" id="2905650"/>
    <lineage>
        <taxon>Bacteria</taxon>
        <taxon>Bacillati</taxon>
        <taxon>Bacillota</taxon>
        <taxon>Bacilli</taxon>
        <taxon>Bacillales</taxon>
        <taxon>Paenibacillaceae</taxon>
        <taxon>Paenibacillus</taxon>
    </lineage>
</organism>
<protein>
    <submittedName>
        <fullName evidence="6">HTH-type transcriptional regulator MalT</fullName>
    </submittedName>
</protein>
<feature type="region of interest" description="Disordered" evidence="3">
    <location>
        <begin position="1202"/>
        <end position="1237"/>
    </location>
</feature>
<evidence type="ECO:0000256" key="1">
    <source>
        <dbReference type="ARBA" id="ARBA00023015"/>
    </source>
</evidence>
<feature type="compositionally biased region" description="Basic and acidic residues" evidence="3">
    <location>
        <begin position="1"/>
        <end position="12"/>
    </location>
</feature>
<dbReference type="PANTHER" id="PTHR43642">
    <property type="entry name" value="HYBRID SIGNAL TRANSDUCTION HISTIDINE KINASE G"/>
    <property type="match status" value="1"/>
</dbReference>
<evidence type="ECO:0000259" key="5">
    <source>
        <dbReference type="PROSITE" id="PS50043"/>
    </source>
</evidence>
<feature type="region of interest" description="Disordered" evidence="3">
    <location>
        <begin position="1402"/>
        <end position="1423"/>
    </location>
</feature>
<dbReference type="PROSITE" id="PS00622">
    <property type="entry name" value="HTH_LUXR_1"/>
    <property type="match status" value="1"/>
</dbReference>
<dbReference type="InterPro" id="IPR000792">
    <property type="entry name" value="Tscrpt_reg_LuxR_C"/>
</dbReference>
<feature type="region of interest" description="Disordered" evidence="3">
    <location>
        <begin position="1"/>
        <end position="23"/>
    </location>
</feature>
<dbReference type="RefSeq" id="WP_290370469.1">
    <property type="nucleotide sequence ID" value="NZ_CAKMMF010000038.1"/>
</dbReference>
<accession>A0ABM9CTM3</accession>
<evidence type="ECO:0000256" key="2">
    <source>
        <dbReference type="ARBA" id="ARBA00023163"/>
    </source>
</evidence>
<keyword evidence="1" id="KW-0805">Transcription regulation</keyword>
<dbReference type="EMBL" id="CAKMMF010000038">
    <property type="protein sequence ID" value="CAH1222137.1"/>
    <property type="molecule type" value="Genomic_DNA"/>
</dbReference>
<dbReference type="Pfam" id="PF00069">
    <property type="entry name" value="Pkinase"/>
    <property type="match status" value="1"/>
</dbReference>
<dbReference type="PANTHER" id="PTHR43642:SF1">
    <property type="entry name" value="HYBRID SIGNAL TRANSDUCTION HISTIDINE KINASE G"/>
    <property type="match status" value="1"/>
</dbReference>
<dbReference type="InterPro" id="IPR027417">
    <property type="entry name" value="P-loop_NTPase"/>
</dbReference>
<dbReference type="InterPro" id="IPR041664">
    <property type="entry name" value="AAA_16"/>
</dbReference>
<evidence type="ECO:0000313" key="6">
    <source>
        <dbReference type="EMBL" id="CAH1222137.1"/>
    </source>
</evidence>
<dbReference type="Gene3D" id="1.10.10.10">
    <property type="entry name" value="Winged helix-like DNA-binding domain superfamily/Winged helix DNA-binding domain"/>
    <property type="match status" value="1"/>
</dbReference>
<dbReference type="Proteomes" id="UP000838686">
    <property type="component" value="Unassembled WGS sequence"/>
</dbReference>
<keyword evidence="2" id="KW-0804">Transcription</keyword>
<dbReference type="InterPro" id="IPR036388">
    <property type="entry name" value="WH-like_DNA-bd_sf"/>
</dbReference>
<dbReference type="Pfam" id="PF00196">
    <property type="entry name" value="GerE"/>
    <property type="match status" value="1"/>
</dbReference>
<name>A0ABM9CTM3_9BACL</name>
<dbReference type="SUPFAM" id="SSF56112">
    <property type="entry name" value="Protein kinase-like (PK-like)"/>
    <property type="match status" value="1"/>
</dbReference>
<dbReference type="SUPFAM" id="SSF46894">
    <property type="entry name" value="C-terminal effector domain of the bipartite response regulators"/>
    <property type="match status" value="1"/>
</dbReference>
<dbReference type="Gene3D" id="3.40.50.300">
    <property type="entry name" value="P-loop containing nucleotide triphosphate hydrolases"/>
    <property type="match status" value="1"/>
</dbReference>
<evidence type="ECO:0000256" key="3">
    <source>
        <dbReference type="SAM" id="MobiDB-lite"/>
    </source>
</evidence>
<dbReference type="Pfam" id="PF01590">
    <property type="entry name" value="GAF"/>
    <property type="match status" value="1"/>
</dbReference>
<evidence type="ECO:0000259" key="4">
    <source>
        <dbReference type="PROSITE" id="PS50011"/>
    </source>
</evidence>
<dbReference type="SUPFAM" id="SSF55781">
    <property type="entry name" value="GAF domain-like"/>
    <property type="match status" value="1"/>
</dbReference>
<dbReference type="SUPFAM" id="SSF52540">
    <property type="entry name" value="P-loop containing nucleoside triphosphate hydrolases"/>
    <property type="match status" value="1"/>
</dbReference>
<dbReference type="InterPro" id="IPR000719">
    <property type="entry name" value="Prot_kinase_dom"/>
</dbReference>
<feature type="domain" description="HTH luxR-type" evidence="5">
    <location>
        <begin position="1422"/>
        <end position="1487"/>
    </location>
</feature>
<dbReference type="PROSITE" id="PS50043">
    <property type="entry name" value="HTH_LUXR_2"/>
    <property type="match status" value="1"/>
</dbReference>
<gene>
    <name evidence="6" type="primary">malT_6</name>
    <name evidence="6" type="ORF">PAECIP111893_04819</name>
</gene>
<dbReference type="CDD" id="cd06170">
    <property type="entry name" value="LuxR_C_like"/>
    <property type="match status" value="1"/>
</dbReference>
<dbReference type="SMART" id="SM00421">
    <property type="entry name" value="HTH_LUXR"/>
    <property type="match status" value="1"/>
</dbReference>